<sequence>MSTPQLFVSPVDRQIVLEGTGITARFEAGVPRPLRKSMINTAIAQGILKHDPNIDLAALTPQAVLDDDEDLADDGIQRAIAELVSGGNPDDFSKSGKPHVKSIERVLCRDITAGERDAAWAEFEAE</sequence>
<dbReference type="AlphaFoldDB" id="A0A369WVR0"/>
<accession>A0A369WVR0</accession>
<comment type="caution">
    <text evidence="1">The sequence shown here is derived from an EMBL/GenBank/DDBJ whole genome shotgun (WGS) entry which is preliminary data.</text>
</comment>
<dbReference type="RefSeq" id="WP_114694726.1">
    <property type="nucleotide sequence ID" value="NZ_QQOH01000001.1"/>
</dbReference>
<proteinExistence type="predicted"/>
<keyword evidence="2" id="KW-1185">Reference proteome</keyword>
<organism evidence="1 2">
    <name type="scientific">Motiliproteus coralliicola</name>
    <dbReference type="NCBI Taxonomy" id="2283196"/>
    <lineage>
        <taxon>Bacteria</taxon>
        <taxon>Pseudomonadati</taxon>
        <taxon>Pseudomonadota</taxon>
        <taxon>Gammaproteobacteria</taxon>
        <taxon>Oceanospirillales</taxon>
        <taxon>Oceanospirillaceae</taxon>
        <taxon>Motiliproteus</taxon>
    </lineage>
</organism>
<reference evidence="1 2" key="1">
    <citation type="submission" date="2018-07" db="EMBL/GenBank/DDBJ databases">
        <title>Motiliproteus coralliicola sp. nov., a bacterium isolated from Coral.</title>
        <authorList>
            <person name="Wang G."/>
        </authorList>
    </citation>
    <scope>NUCLEOTIDE SEQUENCE [LARGE SCALE GENOMIC DNA]</scope>
    <source>
        <strain evidence="1 2">C34</strain>
    </source>
</reference>
<protein>
    <submittedName>
        <fullName evidence="1">Uncharacterized protein</fullName>
    </submittedName>
</protein>
<dbReference type="Proteomes" id="UP000253769">
    <property type="component" value="Unassembled WGS sequence"/>
</dbReference>
<evidence type="ECO:0000313" key="1">
    <source>
        <dbReference type="EMBL" id="RDE25129.1"/>
    </source>
</evidence>
<name>A0A369WVR0_9GAMM</name>
<gene>
    <name evidence="1" type="ORF">DV711_06115</name>
</gene>
<evidence type="ECO:0000313" key="2">
    <source>
        <dbReference type="Proteomes" id="UP000253769"/>
    </source>
</evidence>
<dbReference type="EMBL" id="QQOH01000001">
    <property type="protein sequence ID" value="RDE25129.1"/>
    <property type="molecule type" value="Genomic_DNA"/>
</dbReference>
<dbReference type="OrthoDB" id="6199263at2"/>